<evidence type="ECO:0000259" key="6">
    <source>
        <dbReference type="PROSITE" id="PS51387"/>
    </source>
</evidence>
<dbReference type="Gene3D" id="3.30.465.10">
    <property type="match status" value="1"/>
</dbReference>
<dbReference type="Proteomes" id="UP000242367">
    <property type="component" value="Unassembled WGS sequence"/>
</dbReference>
<comment type="caution">
    <text evidence="7">The sequence shown here is derived from an EMBL/GenBank/DDBJ whole genome shotgun (WGS) entry which is preliminary data.</text>
</comment>
<dbReference type="PROSITE" id="PS51387">
    <property type="entry name" value="FAD_PCMH"/>
    <property type="match status" value="1"/>
</dbReference>
<dbReference type="PANTHER" id="PTHR42973:SF39">
    <property type="entry name" value="FAD-BINDING PCMH-TYPE DOMAIN-CONTAINING PROTEIN"/>
    <property type="match status" value="1"/>
</dbReference>
<organism evidence="7 8">
    <name type="scientific">Actinomadura rubteroloni</name>
    <dbReference type="NCBI Taxonomy" id="1926885"/>
    <lineage>
        <taxon>Bacteria</taxon>
        <taxon>Bacillati</taxon>
        <taxon>Actinomycetota</taxon>
        <taxon>Actinomycetes</taxon>
        <taxon>Streptosporangiales</taxon>
        <taxon>Thermomonosporaceae</taxon>
        <taxon>Actinomadura</taxon>
    </lineage>
</organism>
<dbReference type="Pfam" id="PF01565">
    <property type="entry name" value="FAD_binding_4"/>
    <property type="match status" value="1"/>
</dbReference>
<dbReference type="InterPro" id="IPR036318">
    <property type="entry name" value="FAD-bd_PCMH-like_sf"/>
</dbReference>
<evidence type="ECO:0000256" key="2">
    <source>
        <dbReference type="ARBA" id="ARBA00005466"/>
    </source>
</evidence>
<evidence type="ECO:0000256" key="5">
    <source>
        <dbReference type="ARBA" id="ARBA00023002"/>
    </source>
</evidence>
<keyword evidence="4" id="KW-0274">FAD</keyword>
<dbReference type="InterPro" id="IPR016166">
    <property type="entry name" value="FAD-bd_PCMH"/>
</dbReference>
<name>A0A2P4UCS2_9ACTN</name>
<comment type="similarity">
    <text evidence="2">Belongs to the oxygen-dependent FAD-linked oxidoreductase family.</text>
</comment>
<dbReference type="SUPFAM" id="SSF56176">
    <property type="entry name" value="FAD-binding/transporter-associated domain-like"/>
    <property type="match status" value="1"/>
</dbReference>
<dbReference type="EMBL" id="MTBP01000004">
    <property type="protein sequence ID" value="POM22837.1"/>
    <property type="molecule type" value="Genomic_DNA"/>
</dbReference>
<accession>A0A2P4UCS2</accession>
<evidence type="ECO:0000256" key="1">
    <source>
        <dbReference type="ARBA" id="ARBA00001974"/>
    </source>
</evidence>
<evidence type="ECO:0000313" key="8">
    <source>
        <dbReference type="Proteomes" id="UP000242367"/>
    </source>
</evidence>
<proteinExistence type="inferred from homology"/>
<evidence type="ECO:0000313" key="7">
    <source>
        <dbReference type="EMBL" id="POM22837.1"/>
    </source>
</evidence>
<dbReference type="InterPro" id="IPR050416">
    <property type="entry name" value="FAD-linked_Oxidoreductase"/>
</dbReference>
<dbReference type="RefSeq" id="WP_103565518.1">
    <property type="nucleotide sequence ID" value="NZ_MTBP01000004.1"/>
</dbReference>
<reference evidence="7 8" key="1">
    <citation type="journal article" date="2017" name="Chemistry">
        <title>Isolation, Biosynthesis and Chemical Modifications of Rubterolones A-F: Rare Tropolone Alkaloids from Actinomadura sp. 5-2.</title>
        <authorList>
            <person name="Guo H."/>
            <person name="Benndorf R."/>
            <person name="Leichnitz D."/>
            <person name="Klassen J.L."/>
            <person name="Vollmers J."/>
            <person name="Gorls H."/>
            <person name="Steinacker M."/>
            <person name="Weigel C."/>
            <person name="Dahse H.M."/>
            <person name="Kaster A.K."/>
            <person name="de Beer Z.W."/>
            <person name="Poulsen M."/>
            <person name="Beemelmanns C."/>
        </authorList>
    </citation>
    <scope>NUCLEOTIDE SEQUENCE [LARGE SCALE GENOMIC DNA]</scope>
    <source>
        <strain evidence="7 8">5-2</strain>
    </source>
</reference>
<dbReference type="AlphaFoldDB" id="A0A2P4UCS2"/>
<protein>
    <submittedName>
        <fullName evidence="7">Putative FAD-linked oxidoreductase YvdP</fullName>
        <ecNumber evidence="7">1.21.-.-</ecNumber>
    </submittedName>
</protein>
<gene>
    <name evidence="7" type="primary">yvdP_1</name>
    <name evidence="7" type="ORF">BTM25_50420</name>
</gene>
<keyword evidence="5 7" id="KW-0560">Oxidoreductase</keyword>
<keyword evidence="8" id="KW-1185">Reference proteome</keyword>
<dbReference type="GO" id="GO:0016491">
    <property type="term" value="F:oxidoreductase activity"/>
    <property type="evidence" value="ECO:0007669"/>
    <property type="project" value="UniProtKB-KW"/>
</dbReference>
<dbReference type="EC" id="1.21.-.-" evidence="7"/>
<dbReference type="InterPro" id="IPR012951">
    <property type="entry name" value="BBE"/>
</dbReference>
<feature type="domain" description="FAD-binding PCMH-type" evidence="6">
    <location>
        <begin position="41"/>
        <end position="221"/>
    </location>
</feature>
<dbReference type="InterPro" id="IPR016169">
    <property type="entry name" value="FAD-bd_PCMH_sub2"/>
</dbReference>
<evidence type="ECO:0000256" key="3">
    <source>
        <dbReference type="ARBA" id="ARBA00022630"/>
    </source>
</evidence>
<evidence type="ECO:0000256" key="4">
    <source>
        <dbReference type="ARBA" id="ARBA00022827"/>
    </source>
</evidence>
<dbReference type="Gene3D" id="3.40.462.20">
    <property type="match status" value="1"/>
</dbReference>
<dbReference type="Pfam" id="PF08031">
    <property type="entry name" value="BBE"/>
    <property type="match status" value="1"/>
</dbReference>
<sequence>MFNLAGAPVAAAGAERASLVTVGAGDRRYADLTLRRRNERFDHRPERFHLPSSAEQVAAAVTGAVADGLHITVRSGGHSLENSVGERPGGTILDMSAMNAVYWDPEMRAFAVESGAQLGDIFRTLYLGWGVTIPGGWCHSVCAGGHIQGGGYGALSRSLGSVVDHLHAVEVVVVGRDGVARAVRATRDPGDPNHDLWWAHTGGGGGNFGVVTRYWLRSPGGDGSDPAASLPKPPTALIGGALMWSWKDLTREDFQRLMSNHGRWHEDNSAPGQRTNALHSTLMITGRQAVDGPADLLLFAQVDGGRPDAPAMLENYFDAVDAGVGGVRQVGAKTPWMHAVIPHSPDTDSQRGAEYARYKGKAGYLRRSFSDRQVDTIYDYLIERRPSIELARLWLVSYGGMVNAVGPSATALAQRDSIIKAVYTATWQDADADAENLDWLRRLYRDVYADTGGVPVPGAANDGSYINYPDVDLTDPAWNASGVPWHDLYYKENYPRLQRIKADWDPLHVFQHTLSIRPASDRSEQR</sequence>
<comment type="cofactor">
    <cofactor evidence="1">
        <name>FAD</name>
        <dbReference type="ChEBI" id="CHEBI:57692"/>
    </cofactor>
</comment>
<keyword evidence="3" id="KW-0285">Flavoprotein</keyword>
<dbReference type="InterPro" id="IPR006094">
    <property type="entry name" value="Oxid_FAD_bind_N"/>
</dbReference>
<dbReference type="PANTHER" id="PTHR42973">
    <property type="entry name" value="BINDING OXIDOREDUCTASE, PUTATIVE (AFU_ORTHOLOGUE AFUA_1G17690)-RELATED"/>
    <property type="match status" value="1"/>
</dbReference>
<dbReference type="GO" id="GO:0071949">
    <property type="term" value="F:FAD binding"/>
    <property type="evidence" value="ECO:0007669"/>
    <property type="project" value="InterPro"/>
</dbReference>